<feature type="compositionally biased region" description="Basic residues" evidence="1">
    <location>
        <begin position="416"/>
        <end position="425"/>
    </location>
</feature>
<feature type="compositionally biased region" description="Low complexity" evidence="1">
    <location>
        <begin position="102"/>
        <end position="113"/>
    </location>
</feature>
<feature type="region of interest" description="Disordered" evidence="1">
    <location>
        <begin position="1"/>
        <end position="181"/>
    </location>
</feature>
<feature type="compositionally biased region" description="Basic and acidic residues" evidence="1">
    <location>
        <begin position="73"/>
        <end position="84"/>
    </location>
</feature>
<feature type="compositionally biased region" description="Polar residues" evidence="1">
    <location>
        <begin position="281"/>
        <end position="290"/>
    </location>
</feature>
<protein>
    <submittedName>
        <fullName evidence="2">Uncharacterized protein</fullName>
    </submittedName>
</protein>
<feature type="compositionally biased region" description="Basic and acidic residues" evidence="1">
    <location>
        <begin position="311"/>
        <end position="328"/>
    </location>
</feature>
<dbReference type="Proteomes" id="UP001305779">
    <property type="component" value="Unassembled WGS sequence"/>
</dbReference>
<feature type="compositionally biased region" description="Acidic residues" evidence="1">
    <location>
        <begin position="738"/>
        <end position="753"/>
    </location>
</feature>
<comment type="caution">
    <text evidence="2">The sequence shown here is derived from an EMBL/GenBank/DDBJ whole genome shotgun (WGS) entry which is preliminary data.</text>
</comment>
<feature type="region of interest" description="Disordered" evidence="1">
    <location>
        <begin position="894"/>
        <end position="946"/>
    </location>
</feature>
<feature type="compositionally biased region" description="Acidic residues" evidence="1">
    <location>
        <begin position="444"/>
        <end position="477"/>
    </location>
</feature>
<feature type="compositionally biased region" description="Acidic residues" evidence="1">
    <location>
        <begin position="761"/>
        <end position="794"/>
    </location>
</feature>
<keyword evidence="3" id="KW-1185">Reference proteome</keyword>
<sequence>MARVSEVVSSSRDTSPDPITLPSSPIVARSDRKPRTSLKPSPRKMNRRSATPSKSVILDTPRGGNDSPWRIKVTVEAEPRDGSPGKRMTRTTSVPLKDSASKRSSSPSKRVAAQNANGGVKRPGRKRKGTPLRDTRPARQYNEPEPATQEDDVVPQRSHSPARRASGRLARLSAQPGSARSKRLSYARDELDQALQNAVGYSDMDTRCDAPGEMTTSKNEDFSMVSVESLQTAKEVSMSNVMQTIPEGDKSAATVSYMDSSPPKVRYPNIERKADKARSSLGKSVSNTHDPMSWKPTPASTSSLHSSAKQQQERRLHNERQWQEERESVSQQISHANDEDVVLVDDGQDDVEDDEQEVEHENEQEVVAEDDDIWQDEASRSIEEHQGNQSRHGAVEEQRRSPQMEDLFAGQPLKPLRAKIPRTWRRSSGMDFSYVDSPAHQPVEEDQPDHDEDEAEEMDEASDEGSEAEPEEEAEEETAGHAEVQTQDRRHSTDGSGVLTPPSTEDSEEAEEDVEEDVEEESDFEPDAEATRMQDVDEEENEEEAASPGSDDSMSSPDGEDTGNFFQANLPQVYLKEKPRRRPPRQKTMDLTEMLNLDGSPAKAAITGSRAGAAGSPKIHEPAAQTKRSPVQKRVIAPSLKPTTDGQGRDKLLGSPLRKSLLRSSKMYGSPAGATRRRDRETFFPVAMQRPHHAHTRPAHVDDTDNGYSFESKASDQRQLLSEAAIQEQQHQEYVHDEYEEDEDEEMAYDDQPQDSHQPYVEEEEYYEEEEVQDMKPEEEEYYEEDDYYEEETVDPSQSYEERLNLDSPQKVQVNFNDSKTASSLFVNKNNPRLFNPSTVSRYPPAQSFSHLDSPGTITLVGKKPAQQPQQPGFFSRLSTTFWNAVTRPPVYAEEAPAPAPAPAPTRTAQAQARTQTHQAHAQAQPQTPIQTRQPQPLTRSPTPEYLTLTFPADLRTQIRNRYGVLSSHHPWTFAHMRTLQRMVNSATSHRPDTIIPRAGRLPYYLESIIDTTQTDILGREFFFEYEHTYIVHSFFQILVSPDLIDAMRRGEVERLGDEWSKSLQENFSGVAGDGVVFKEEIHGKVVADWVNWHKGRIGMEFVVKALGTIVLHNQDLERRWGMSIEELQAKQLIGKEPPER</sequence>
<feature type="compositionally biased region" description="Low complexity" evidence="1">
    <location>
        <begin position="547"/>
        <end position="557"/>
    </location>
</feature>
<feature type="compositionally biased region" description="Acidic residues" evidence="1">
    <location>
        <begin position="339"/>
        <end position="375"/>
    </location>
</feature>
<feature type="compositionally biased region" description="Low complexity" evidence="1">
    <location>
        <begin position="905"/>
        <end position="937"/>
    </location>
</feature>
<evidence type="ECO:0000313" key="3">
    <source>
        <dbReference type="Proteomes" id="UP001305779"/>
    </source>
</evidence>
<gene>
    <name evidence="2" type="ORF">PRZ48_005028</name>
</gene>
<dbReference type="EMBL" id="JAXOVC010000003">
    <property type="protein sequence ID" value="KAK4504113.1"/>
    <property type="molecule type" value="Genomic_DNA"/>
</dbReference>
<feature type="compositionally biased region" description="Acidic residues" evidence="1">
    <location>
        <begin position="505"/>
        <end position="528"/>
    </location>
</feature>
<proteinExistence type="predicted"/>
<feature type="compositionally biased region" description="Basic and acidic residues" evidence="1">
    <location>
        <begin position="393"/>
        <end position="403"/>
    </location>
</feature>
<accession>A0ABR0ETE4</accession>
<feature type="compositionally biased region" description="Polar residues" evidence="1">
    <location>
        <begin position="298"/>
        <end position="310"/>
    </location>
</feature>
<feature type="region of interest" description="Disordered" evidence="1">
    <location>
        <begin position="245"/>
        <end position="808"/>
    </location>
</feature>
<feature type="compositionally biased region" description="Basic and acidic residues" evidence="1">
    <location>
        <begin position="269"/>
        <end position="278"/>
    </location>
</feature>
<feature type="compositionally biased region" description="Acidic residues" evidence="1">
    <location>
        <begin position="536"/>
        <end position="545"/>
    </location>
</feature>
<evidence type="ECO:0000313" key="2">
    <source>
        <dbReference type="EMBL" id="KAK4504113.1"/>
    </source>
</evidence>
<feature type="compositionally biased region" description="Low complexity" evidence="1">
    <location>
        <begin position="653"/>
        <end position="666"/>
    </location>
</feature>
<feature type="compositionally biased region" description="Basic and acidic residues" evidence="1">
    <location>
        <begin position="377"/>
        <end position="386"/>
    </location>
</feature>
<reference evidence="2 3" key="1">
    <citation type="journal article" date="2023" name="G3 (Bethesda)">
        <title>A chromosome-level genome assembly of Zasmidium syzygii isolated from banana leaves.</title>
        <authorList>
            <person name="van Westerhoven A.C."/>
            <person name="Mehrabi R."/>
            <person name="Talebi R."/>
            <person name="Steentjes M.B.F."/>
            <person name="Corcolon B."/>
            <person name="Chong P.A."/>
            <person name="Kema G.H.J."/>
            <person name="Seidl M.F."/>
        </authorList>
    </citation>
    <scope>NUCLEOTIDE SEQUENCE [LARGE SCALE GENOMIC DNA]</scope>
    <source>
        <strain evidence="2 3">P124</strain>
    </source>
</reference>
<feature type="region of interest" description="Disordered" evidence="1">
    <location>
        <begin position="202"/>
        <end position="221"/>
    </location>
</feature>
<name>A0ABR0ETE4_ZASCE</name>
<evidence type="ECO:0000256" key="1">
    <source>
        <dbReference type="SAM" id="MobiDB-lite"/>
    </source>
</evidence>
<organism evidence="2 3">
    <name type="scientific">Zasmidium cellare</name>
    <name type="common">Wine cellar mold</name>
    <name type="synonym">Racodium cellare</name>
    <dbReference type="NCBI Taxonomy" id="395010"/>
    <lineage>
        <taxon>Eukaryota</taxon>
        <taxon>Fungi</taxon>
        <taxon>Dikarya</taxon>
        <taxon>Ascomycota</taxon>
        <taxon>Pezizomycotina</taxon>
        <taxon>Dothideomycetes</taxon>
        <taxon>Dothideomycetidae</taxon>
        <taxon>Mycosphaerellales</taxon>
        <taxon>Mycosphaerellaceae</taxon>
        <taxon>Zasmidium</taxon>
    </lineage>
</organism>